<proteinExistence type="inferred from homology"/>
<comment type="similarity">
    <text evidence="1">Belongs to the cytochrome P450 family.</text>
</comment>
<evidence type="ECO:0000313" key="2">
    <source>
        <dbReference type="EMBL" id="ETE56825.1"/>
    </source>
</evidence>
<dbReference type="GO" id="GO:0020037">
    <property type="term" value="F:heme binding"/>
    <property type="evidence" value="ECO:0007669"/>
    <property type="project" value="InterPro"/>
</dbReference>
<dbReference type="GO" id="GO:0016705">
    <property type="term" value="F:oxidoreductase activity, acting on paired donors, with incorporation or reduction of molecular oxygen"/>
    <property type="evidence" value="ECO:0007669"/>
    <property type="project" value="InterPro"/>
</dbReference>
<protein>
    <recommendedName>
        <fullName evidence="4">Cytochrome protein</fullName>
    </recommendedName>
</protein>
<feature type="non-terminal residue" evidence="2">
    <location>
        <position position="77"/>
    </location>
</feature>
<organism evidence="2 3">
    <name type="scientific">Ophiophagus hannah</name>
    <name type="common">King cobra</name>
    <name type="synonym">Naja hannah</name>
    <dbReference type="NCBI Taxonomy" id="8665"/>
    <lineage>
        <taxon>Eukaryota</taxon>
        <taxon>Metazoa</taxon>
        <taxon>Chordata</taxon>
        <taxon>Craniata</taxon>
        <taxon>Vertebrata</taxon>
        <taxon>Euteleostomi</taxon>
        <taxon>Lepidosauria</taxon>
        <taxon>Squamata</taxon>
        <taxon>Bifurcata</taxon>
        <taxon>Unidentata</taxon>
        <taxon>Episquamata</taxon>
        <taxon>Toxicofera</taxon>
        <taxon>Serpentes</taxon>
        <taxon>Colubroidea</taxon>
        <taxon>Elapidae</taxon>
        <taxon>Elapinae</taxon>
        <taxon>Ophiophagus</taxon>
    </lineage>
</organism>
<comment type="caution">
    <text evidence="2">The sequence shown here is derived from an EMBL/GenBank/DDBJ whole genome shotgun (WGS) entry which is preliminary data.</text>
</comment>
<keyword evidence="3" id="KW-1185">Reference proteome</keyword>
<evidence type="ECO:0000256" key="1">
    <source>
        <dbReference type="ARBA" id="ARBA00010617"/>
    </source>
</evidence>
<evidence type="ECO:0008006" key="4">
    <source>
        <dbReference type="Google" id="ProtNLM"/>
    </source>
</evidence>
<dbReference type="SUPFAM" id="SSF48264">
    <property type="entry name" value="Cytochrome P450"/>
    <property type="match status" value="1"/>
</dbReference>
<evidence type="ECO:0000313" key="3">
    <source>
        <dbReference type="Proteomes" id="UP000018936"/>
    </source>
</evidence>
<dbReference type="GO" id="GO:0004497">
    <property type="term" value="F:monooxygenase activity"/>
    <property type="evidence" value="ECO:0007669"/>
    <property type="project" value="InterPro"/>
</dbReference>
<name>V8N3V3_OPHHA</name>
<dbReference type="Pfam" id="PF00067">
    <property type="entry name" value="p450"/>
    <property type="match status" value="1"/>
</dbReference>
<dbReference type="EMBL" id="AZIM01011964">
    <property type="protein sequence ID" value="ETE56825.1"/>
    <property type="molecule type" value="Genomic_DNA"/>
</dbReference>
<dbReference type="Gene3D" id="1.10.630.10">
    <property type="entry name" value="Cytochrome P450"/>
    <property type="match status" value="1"/>
</dbReference>
<sequence length="77" mass="8565">MPASSRQGARVCLGENLARIKSFLLLTNLLRSFKFQLPEGVKELNQEPRHSTCFAIHKDLAEPFHPSSVGAKNTTQT</sequence>
<dbReference type="InterPro" id="IPR001128">
    <property type="entry name" value="Cyt_P450"/>
</dbReference>
<dbReference type="GO" id="GO:0005506">
    <property type="term" value="F:iron ion binding"/>
    <property type="evidence" value="ECO:0007669"/>
    <property type="project" value="InterPro"/>
</dbReference>
<gene>
    <name evidence="2" type="ORF">L345_17463</name>
</gene>
<reference evidence="2 3" key="1">
    <citation type="journal article" date="2013" name="Proc. Natl. Acad. Sci. U.S.A.">
        <title>The king cobra genome reveals dynamic gene evolution and adaptation in the snake venom system.</title>
        <authorList>
            <person name="Vonk F.J."/>
            <person name="Casewell N.R."/>
            <person name="Henkel C.V."/>
            <person name="Heimberg A.M."/>
            <person name="Jansen H.J."/>
            <person name="McCleary R.J."/>
            <person name="Kerkkamp H.M."/>
            <person name="Vos R.A."/>
            <person name="Guerreiro I."/>
            <person name="Calvete J.J."/>
            <person name="Wuster W."/>
            <person name="Woods A.E."/>
            <person name="Logan J.M."/>
            <person name="Harrison R.A."/>
            <person name="Castoe T.A."/>
            <person name="de Koning A.P."/>
            <person name="Pollock D.D."/>
            <person name="Yandell M."/>
            <person name="Calderon D."/>
            <person name="Renjifo C."/>
            <person name="Currier R.B."/>
            <person name="Salgado D."/>
            <person name="Pla D."/>
            <person name="Sanz L."/>
            <person name="Hyder A.S."/>
            <person name="Ribeiro J.M."/>
            <person name="Arntzen J.W."/>
            <person name="van den Thillart G.E."/>
            <person name="Boetzer M."/>
            <person name="Pirovano W."/>
            <person name="Dirks R.P."/>
            <person name="Spaink H.P."/>
            <person name="Duboule D."/>
            <person name="McGlinn E."/>
            <person name="Kini R.M."/>
            <person name="Richardson M.K."/>
        </authorList>
    </citation>
    <scope>NUCLEOTIDE SEQUENCE</scope>
    <source>
        <tissue evidence="2">Blood</tissue>
    </source>
</reference>
<accession>V8N3V3</accession>
<dbReference type="OrthoDB" id="2789670at2759"/>
<dbReference type="AlphaFoldDB" id="V8N3V3"/>
<feature type="non-terminal residue" evidence="2">
    <location>
        <position position="1"/>
    </location>
</feature>
<dbReference type="Proteomes" id="UP000018936">
    <property type="component" value="Unassembled WGS sequence"/>
</dbReference>
<dbReference type="InterPro" id="IPR036396">
    <property type="entry name" value="Cyt_P450_sf"/>
</dbReference>